<dbReference type="STRING" id="211114.SAMN04489726_7300"/>
<name>A0A1H0CLU8_ALLAB</name>
<evidence type="ECO:0008006" key="4">
    <source>
        <dbReference type="Google" id="ProtNLM"/>
    </source>
</evidence>
<evidence type="ECO:0000256" key="1">
    <source>
        <dbReference type="SAM" id="MobiDB-lite"/>
    </source>
</evidence>
<feature type="region of interest" description="Disordered" evidence="1">
    <location>
        <begin position="1"/>
        <end position="22"/>
    </location>
</feature>
<feature type="region of interest" description="Disordered" evidence="1">
    <location>
        <begin position="168"/>
        <end position="194"/>
    </location>
</feature>
<dbReference type="InterPro" id="IPR046828">
    <property type="entry name" value="RepSA"/>
</dbReference>
<proteinExistence type="predicted"/>
<feature type="compositionally biased region" description="Polar residues" evidence="1">
    <location>
        <begin position="1"/>
        <end position="12"/>
    </location>
</feature>
<reference evidence="2 3" key="1">
    <citation type="submission" date="2016-10" db="EMBL/GenBank/DDBJ databases">
        <authorList>
            <person name="de Groot N.N."/>
        </authorList>
    </citation>
    <scope>NUCLEOTIDE SEQUENCE [LARGE SCALE GENOMIC DNA]</scope>
    <source>
        <strain evidence="2 3">DSM 44149</strain>
    </source>
</reference>
<accession>A0A1H0CLU8</accession>
<dbReference type="Pfam" id="PF20199">
    <property type="entry name" value="RepSA"/>
    <property type="match status" value="1"/>
</dbReference>
<keyword evidence="3" id="KW-1185">Reference proteome</keyword>
<protein>
    <recommendedName>
        <fullName evidence="4">Replication initiator protein</fullName>
    </recommendedName>
</protein>
<organism evidence="2 3">
    <name type="scientific">Allokutzneria albata</name>
    <name type="common">Kibdelosporangium albatum</name>
    <dbReference type="NCBI Taxonomy" id="211114"/>
    <lineage>
        <taxon>Bacteria</taxon>
        <taxon>Bacillati</taxon>
        <taxon>Actinomycetota</taxon>
        <taxon>Actinomycetes</taxon>
        <taxon>Pseudonocardiales</taxon>
        <taxon>Pseudonocardiaceae</taxon>
        <taxon>Allokutzneria</taxon>
    </lineage>
</organism>
<feature type="compositionally biased region" description="Basic and acidic residues" evidence="1">
    <location>
        <begin position="179"/>
        <end position="194"/>
    </location>
</feature>
<evidence type="ECO:0000313" key="3">
    <source>
        <dbReference type="Proteomes" id="UP000183376"/>
    </source>
</evidence>
<dbReference type="AlphaFoldDB" id="A0A1H0CLU8"/>
<dbReference type="Proteomes" id="UP000183376">
    <property type="component" value="Chromosome I"/>
</dbReference>
<dbReference type="eggNOG" id="ENOG502Z8MS">
    <property type="taxonomic scope" value="Bacteria"/>
</dbReference>
<sequence length="559" mass="62114">MTETTTVQNGQTAMEPDDGYMTRADRMRQPMALDVVRSLAETNGVCVRPLAQRRLDYDTGRVDVVPVACGSTVASVCGPCAEKARRLRMAQCREGWHLDAEPDFTPNPPTSDQEALIEVRARLWAEYQDARAEGDTEGMDELRDTVHALDAELRASGIRGKLPALDAPTRKTVKRSTRRKQDAPDLPRRRVDKRTVGATYGGKFRPSMFLTLTLDSYGRVLSDGTPVDPDSYDYRRAARDAVHFAALVDRWIQNLRRAVGFDAQYFSTVEPQRRLAPHWHAAIRGSIPHELVRLVTAGTYHQVWWPKHDELVYGGAVVPVWCATAKGFVDPVTRAPLPTWEEALPGPDVEEPAHVVTFGAQVHSKGILGGTEEAGRHIGYLTKYLTKTITECHEESSERQRRHADRLHEELKITPCSPRCAVWLLYGIQPAGARMNLKPGQCKGKAHRRATLGLPGRRVLVSRKWSGKSLADHRHDRQQFVRQLLLDLGVTPDTDRSKGGNVVWEKVAPGDPDVPPRAHLLLHAVAERLRWQAQYKTALLAANGDSPPPGHSASPALAA</sequence>
<evidence type="ECO:0000313" key="2">
    <source>
        <dbReference type="EMBL" id="SDN58812.1"/>
    </source>
</evidence>
<dbReference type="EMBL" id="LT629701">
    <property type="protein sequence ID" value="SDN58812.1"/>
    <property type="molecule type" value="Genomic_DNA"/>
</dbReference>
<gene>
    <name evidence="2" type="ORF">SAMN04489726_7300</name>
</gene>